<dbReference type="Gramene" id="evm.model.10.1466">
    <property type="protein sequence ID" value="cds.evm.model.10.1466"/>
    <property type="gene ID" value="evm.TU.10.1466"/>
</dbReference>
<name>A0A803QJT7_CANSA</name>
<feature type="region of interest" description="Disordered" evidence="1">
    <location>
        <begin position="1"/>
        <end position="60"/>
    </location>
</feature>
<evidence type="ECO:0000313" key="3">
    <source>
        <dbReference type="EnsemblPlants" id="cds.evm.model.10.1466"/>
    </source>
</evidence>
<protein>
    <recommendedName>
        <fullName evidence="2">Reverse transcriptase Ty1/copia-type domain-containing protein</fullName>
    </recommendedName>
</protein>
<dbReference type="Proteomes" id="UP000596661">
    <property type="component" value="Unassembled WGS sequence"/>
</dbReference>
<proteinExistence type="predicted"/>
<feature type="compositionally biased region" description="Polar residues" evidence="1">
    <location>
        <begin position="85"/>
        <end position="102"/>
    </location>
</feature>
<feature type="compositionally biased region" description="Low complexity" evidence="1">
    <location>
        <begin position="263"/>
        <end position="280"/>
    </location>
</feature>
<evidence type="ECO:0000256" key="1">
    <source>
        <dbReference type="SAM" id="MobiDB-lite"/>
    </source>
</evidence>
<dbReference type="AlphaFoldDB" id="A0A803QJT7"/>
<feature type="region of interest" description="Disordered" evidence="1">
    <location>
        <begin position="227"/>
        <end position="280"/>
    </location>
</feature>
<dbReference type="EMBL" id="UZAU01000821">
    <property type="status" value="NOT_ANNOTATED_CDS"/>
    <property type="molecule type" value="Genomic_DNA"/>
</dbReference>
<evidence type="ECO:0000313" key="4">
    <source>
        <dbReference type="Proteomes" id="UP000596661"/>
    </source>
</evidence>
<reference evidence="3" key="1">
    <citation type="submission" date="2021-03" db="UniProtKB">
        <authorList>
            <consortium name="EnsemblPlants"/>
        </authorList>
    </citation>
    <scope>IDENTIFICATION</scope>
</reference>
<accession>A0A803QJT7</accession>
<evidence type="ECO:0000259" key="2">
    <source>
        <dbReference type="Pfam" id="PF07727"/>
    </source>
</evidence>
<feature type="region of interest" description="Disordered" evidence="1">
    <location>
        <begin position="650"/>
        <end position="672"/>
    </location>
</feature>
<dbReference type="Pfam" id="PF07727">
    <property type="entry name" value="RVT_2"/>
    <property type="match status" value="1"/>
</dbReference>
<dbReference type="EnsemblPlants" id="evm.model.10.1466">
    <property type="protein sequence ID" value="cds.evm.model.10.1466"/>
    <property type="gene ID" value="evm.TU.10.1466"/>
</dbReference>
<keyword evidence="4" id="KW-1185">Reference proteome</keyword>
<feature type="compositionally biased region" description="Polar residues" evidence="1">
    <location>
        <begin position="248"/>
        <end position="257"/>
    </location>
</feature>
<sequence>MVATHYSSVDRGAPTSGQTTWGMPIAKVGTGTTLAPQVPGGGLGTSSTTRPPSPHTFGTDTDEVLSELVRETPCRPTSHVEASAQGETHNAQNVATTLSNRASTKKTPERPQNIERANKTLPPSHYQHSHDTRPQDTGERDLPLKTMEDQTQWTEELVQPYAMVLNPTTGHRTILVCWVFVPVAFAETMNEKLTRTKSCPSLLDLQQSNNSKGKRVVKRKEPIVVPKEKPPRQRIRVESESKFRRNDQIINGSSSSTNRHHQFSTTPTTNSSMSSASPFSSRFTANNEVFDRRKNMQVFGNNNNIPVPDDQRRQQLLSHTHPPTQTTTTLPFHQMPPPVLPSSTQTTPFYQYYSKTPFHQYSSETMPPSVLTSTQTTPFHQSMLPNNSTQKVPPFHSMRAPIPPPPPQTADPSEEMSLLDRLLAEADLELRRCSTDDRNRDQFGTTSSPAAFSFATPQSTLVNNDEAFDHYKSNSNMGTVHNQQLGLPSTQTMTQYFRPTVLPTSSSSSEYSGLIDSVVAESKARAENSTRSQFSSEPSSIFNDLAPLSEMEFCNLPSFDTNNNINNGITDTTITQPKFDDTFAFHHGSNTSFGTKVENPFTERILMPDSNVTGGLEVKKKRKLRSAKASSSTTNDKGKIDQQLEANNTNLNKFPQQPSYGSNYRNLGRSQQPRGNFQGVHCSFQNGNGRETFSLVVKPVTIKVVLTVALSKGWKQAPRAWFNKLHQCLSKLAFQSFQVDQSLFIQFTPTSTTIILVYGDDILVNGSDFKPNFYSHKLSTQGIFSKRLGRIELFSGIEVHHTTGGMVLNQAKYAKDLLCKEKMQEAKSNSKPMTSGLRSSAFGSDLIENVQLYRSVVEAFYYLNITKPEISFTVNKVYQFM</sequence>
<feature type="compositionally biased region" description="Basic and acidic residues" evidence="1">
    <location>
        <begin position="106"/>
        <end position="118"/>
    </location>
</feature>
<feature type="compositionally biased region" description="Basic and acidic residues" evidence="1">
    <location>
        <begin position="128"/>
        <end position="141"/>
    </location>
</feature>
<feature type="compositionally biased region" description="Basic and acidic residues" evidence="1">
    <location>
        <begin position="227"/>
        <end position="247"/>
    </location>
</feature>
<feature type="domain" description="Reverse transcriptase Ty1/copia-type" evidence="2">
    <location>
        <begin position="713"/>
        <end position="834"/>
    </location>
</feature>
<organism evidence="3 4">
    <name type="scientific">Cannabis sativa</name>
    <name type="common">Hemp</name>
    <name type="synonym">Marijuana</name>
    <dbReference type="NCBI Taxonomy" id="3483"/>
    <lineage>
        <taxon>Eukaryota</taxon>
        <taxon>Viridiplantae</taxon>
        <taxon>Streptophyta</taxon>
        <taxon>Embryophyta</taxon>
        <taxon>Tracheophyta</taxon>
        <taxon>Spermatophyta</taxon>
        <taxon>Magnoliopsida</taxon>
        <taxon>eudicotyledons</taxon>
        <taxon>Gunneridae</taxon>
        <taxon>Pentapetalae</taxon>
        <taxon>rosids</taxon>
        <taxon>fabids</taxon>
        <taxon>Rosales</taxon>
        <taxon>Cannabaceae</taxon>
        <taxon>Cannabis</taxon>
    </lineage>
</organism>
<feature type="region of interest" description="Disordered" evidence="1">
    <location>
        <begin position="72"/>
        <end position="141"/>
    </location>
</feature>
<dbReference type="InterPro" id="IPR013103">
    <property type="entry name" value="RVT_2"/>
</dbReference>